<gene>
    <name evidence="2" type="ORF">M422DRAFT_261136</name>
</gene>
<dbReference type="AlphaFoldDB" id="A0A0C9V3U6"/>
<dbReference type="PROSITE" id="PS50011">
    <property type="entry name" value="PROTEIN_KINASE_DOM"/>
    <property type="match status" value="1"/>
</dbReference>
<dbReference type="Gene3D" id="1.10.510.10">
    <property type="entry name" value="Transferase(Phosphotransferase) domain 1"/>
    <property type="match status" value="1"/>
</dbReference>
<dbReference type="HOGENOM" id="CLU_1620108_0_0_1"/>
<protein>
    <recommendedName>
        <fullName evidence="1">Protein kinase domain-containing protein</fullName>
    </recommendedName>
</protein>
<proteinExistence type="predicted"/>
<name>A0A0C9V3U6_SPHS4</name>
<sequence length="164" mass="18497">MTPISKLLTNFMSRSEILLAYRDALQAHRELDEKAGILHRDIKPSNILIVDTEDGPTGVLIDFDHSTQIADTTSPWAARREVLDTEGYTDPVPLEVYDELISHVSDTIALVEEETMVSKAAVKAPRLLKPTPYSRLYTTLAANRSLRQGKKRYKSQNLRTIYAL</sequence>
<organism evidence="2 3">
    <name type="scientific">Sphaerobolus stellatus (strain SS14)</name>
    <dbReference type="NCBI Taxonomy" id="990650"/>
    <lineage>
        <taxon>Eukaryota</taxon>
        <taxon>Fungi</taxon>
        <taxon>Dikarya</taxon>
        <taxon>Basidiomycota</taxon>
        <taxon>Agaricomycotina</taxon>
        <taxon>Agaricomycetes</taxon>
        <taxon>Phallomycetidae</taxon>
        <taxon>Geastrales</taxon>
        <taxon>Sphaerobolaceae</taxon>
        <taxon>Sphaerobolus</taxon>
    </lineage>
</organism>
<dbReference type="OrthoDB" id="2747778at2759"/>
<dbReference type="SUPFAM" id="SSF56112">
    <property type="entry name" value="Protein kinase-like (PK-like)"/>
    <property type="match status" value="1"/>
</dbReference>
<dbReference type="InterPro" id="IPR011009">
    <property type="entry name" value="Kinase-like_dom_sf"/>
</dbReference>
<evidence type="ECO:0000313" key="2">
    <source>
        <dbReference type="EMBL" id="KIJ36397.1"/>
    </source>
</evidence>
<dbReference type="InterPro" id="IPR000719">
    <property type="entry name" value="Prot_kinase_dom"/>
</dbReference>
<keyword evidence="3" id="KW-1185">Reference proteome</keyword>
<accession>A0A0C9V3U6</accession>
<dbReference type="PROSITE" id="PS00108">
    <property type="entry name" value="PROTEIN_KINASE_ST"/>
    <property type="match status" value="1"/>
</dbReference>
<reference evidence="2 3" key="1">
    <citation type="submission" date="2014-06" db="EMBL/GenBank/DDBJ databases">
        <title>Evolutionary Origins and Diversification of the Mycorrhizal Mutualists.</title>
        <authorList>
            <consortium name="DOE Joint Genome Institute"/>
            <consortium name="Mycorrhizal Genomics Consortium"/>
            <person name="Kohler A."/>
            <person name="Kuo A."/>
            <person name="Nagy L.G."/>
            <person name="Floudas D."/>
            <person name="Copeland A."/>
            <person name="Barry K.W."/>
            <person name="Cichocki N."/>
            <person name="Veneault-Fourrey C."/>
            <person name="LaButti K."/>
            <person name="Lindquist E.A."/>
            <person name="Lipzen A."/>
            <person name="Lundell T."/>
            <person name="Morin E."/>
            <person name="Murat C."/>
            <person name="Riley R."/>
            <person name="Ohm R."/>
            <person name="Sun H."/>
            <person name="Tunlid A."/>
            <person name="Henrissat B."/>
            <person name="Grigoriev I.V."/>
            <person name="Hibbett D.S."/>
            <person name="Martin F."/>
        </authorList>
    </citation>
    <scope>NUCLEOTIDE SEQUENCE [LARGE SCALE GENOMIC DNA]</scope>
    <source>
        <strain evidence="2 3">SS14</strain>
    </source>
</reference>
<dbReference type="InterPro" id="IPR008271">
    <property type="entry name" value="Ser/Thr_kinase_AS"/>
</dbReference>
<dbReference type="GO" id="GO:0004672">
    <property type="term" value="F:protein kinase activity"/>
    <property type="evidence" value="ECO:0007669"/>
    <property type="project" value="InterPro"/>
</dbReference>
<feature type="domain" description="Protein kinase" evidence="1">
    <location>
        <begin position="1"/>
        <end position="164"/>
    </location>
</feature>
<dbReference type="InterPro" id="IPR040976">
    <property type="entry name" value="Pkinase_fungal"/>
</dbReference>
<dbReference type="GO" id="GO:0005524">
    <property type="term" value="F:ATP binding"/>
    <property type="evidence" value="ECO:0007669"/>
    <property type="project" value="InterPro"/>
</dbReference>
<dbReference type="Pfam" id="PF17667">
    <property type="entry name" value="Pkinase_fungal"/>
    <property type="match status" value="1"/>
</dbReference>
<evidence type="ECO:0000259" key="1">
    <source>
        <dbReference type="PROSITE" id="PS50011"/>
    </source>
</evidence>
<evidence type="ECO:0000313" key="3">
    <source>
        <dbReference type="Proteomes" id="UP000054279"/>
    </source>
</evidence>
<dbReference type="EMBL" id="KN837178">
    <property type="protein sequence ID" value="KIJ36397.1"/>
    <property type="molecule type" value="Genomic_DNA"/>
</dbReference>
<dbReference type="Proteomes" id="UP000054279">
    <property type="component" value="Unassembled WGS sequence"/>
</dbReference>